<protein>
    <submittedName>
        <fullName evidence="1">Uncharacterized protein</fullName>
    </submittedName>
</protein>
<reference evidence="1" key="1">
    <citation type="submission" date="2022-08" db="UniProtKB">
        <authorList>
            <consortium name="EnsemblMetazoa"/>
        </authorList>
    </citation>
    <scope>IDENTIFICATION</scope>
    <source>
        <strain evidence="1">Israel</strain>
    </source>
</reference>
<name>A0A1B0D032_PHLPP</name>
<dbReference type="AlphaFoldDB" id="A0A1B0D032"/>
<dbReference type="EnsemblMetazoa" id="PPAI000704-RA">
    <property type="protein sequence ID" value="PPAI000704-PA"/>
    <property type="gene ID" value="PPAI000704"/>
</dbReference>
<proteinExistence type="predicted"/>
<keyword evidence="2" id="KW-1185">Reference proteome</keyword>
<sequence>MVHLCLSTHSLYSSPECKFYYMNLIFVLCARLILLCFFCVVHFRFTPSRSSIHPLLRQRNDGVSFTVWLKGLKYFQLYYSFYKFHRFLIVCNSPL</sequence>
<organism evidence="1 2">
    <name type="scientific">Phlebotomus papatasi</name>
    <name type="common">Sandfly</name>
    <dbReference type="NCBI Taxonomy" id="29031"/>
    <lineage>
        <taxon>Eukaryota</taxon>
        <taxon>Metazoa</taxon>
        <taxon>Ecdysozoa</taxon>
        <taxon>Arthropoda</taxon>
        <taxon>Hexapoda</taxon>
        <taxon>Insecta</taxon>
        <taxon>Pterygota</taxon>
        <taxon>Neoptera</taxon>
        <taxon>Endopterygota</taxon>
        <taxon>Diptera</taxon>
        <taxon>Nematocera</taxon>
        <taxon>Psychodoidea</taxon>
        <taxon>Psychodidae</taxon>
        <taxon>Phlebotomus</taxon>
        <taxon>Phlebotomus</taxon>
    </lineage>
</organism>
<accession>A0A1B0D032</accession>
<dbReference type="EMBL" id="AJVK01009803">
    <property type="status" value="NOT_ANNOTATED_CDS"/>
    <property type="molecule type" value="Genomic_DNA"/>
</dbReference>
<evidence type="ECO:0000313" key="2">
    <source>
        <dbReference type="Proteomes" id="UP000092462"/>
    </source>
</evidence>
<evidence type="ECO:0000313" key="1">
    <source>
        <dbReference type="EnsemblMetazoa" id="PPAI000704-PA"/>
    </source>
</evidence>
<dbReference type="Proteomes" id="UP000092462">
    <property type="component" value="Unassembled WGS sequence"/>
</dbReference>
<dbReference type="VEuPathDB" id="VectorBase:PPAI000704"/>